<evidence type="ECO:0000313" key="4">
    <source>
        <dbReference type="EMBL" id="ADY00238.1"/>
    </source>
</evidence>
<dbReference type="SUPFAM" id="SSF56235">
    <property type="entry name" value="N-terminal nucleophile aminohydrolases (Ntn hydrolases)"/>
    <property type="match status" value="1"/>
</dbReference>
<dbReference type="PANTHER" id="PTHR34218">
    <property type="entry name" value="PEPTIDASE S45 PENICILLIN AMIDASE"/>
    <property type="match status" value="1"/>
</dbReference>
<dbReference type="InterPro" id="IPR043147">
    <property type="entry name" value="Penicillin_amidase_A-knob"/>
</dbReference>
<dbReference type="PANTHER" id="PTHR34218:SF4">
    <property type="entry name" value="ACYL-HOMOSERINE LACTONE ACYLASE QUIP"/>
    <property type="match status" value="1"/>
</dbReference>
<evidence type="ECO:0000256" key="2">
    <source>
        <dbReference type="ARBA" id="ARBA00022801"/>
    </source>
</evidence>
<dbReference type="InterPro" id="IPR014395">
    <property type="entry name" value="Pen/GL7ACA/AHL_acylase"/>
</dbReference>
<proteinExistence type="inferred from homology"/>
<reference evidence="4 5" key="1">
    <citation type="journal article" date="2011" name="J. Bacteriol.">
        <title>Complete genome sequence of 'Vulcanisaeta moutnovskia' strain 768-28, a novel member of the hyperthermophilic crenarchaeal genus vulcanisaeta.</title>
        <authorList>
            <person name="Gumerov V.M."/>
            <person name="Mardanov A.V."/>
            <person name="Beletsky A.V."/>
            <person name="Prokofeva M.I."/>
            <person name="Bonch-Osmolovskaya E.A."/>
            <person name="Ravin N.V."/>
            <person name="Skryabin K.G."/>
        </authorList>
    </citation>
    <scope>NUCLEOTIDE SEQUENCE [LARGE SCALE GENOMIC DNA]</scope>
    <source>
        <strain evidence="4 5">768-28</strain>
    </source>
</reference>
<dbReference type="Gene3D" id="3.60.20.10">
    <property type="entry name" value="Glutamine Phosphoribosylpyrophosphate, subunit 1, domain 1"/>
    <property type="match status" value="1"/>
</dbReference>
<dbReference type="OrthoDB" id="56056at2157"/>
<dbReference type="InterPro" id="IPR002692">
    <property type="entry name" value="S45"/>
</dbReference>
<protein>
    <submittedName>
        <fullName evidence="4">Penicillin amidase</fullName>
    </submittedName>
</protein>
<keyword evidence="3" id="KW-0865">Zymogen</keyword>
<dbReference type="RefSeq" id="WP_013603402.1">
    <property type="nucleotide sequence ID" value="NC_015151.1"/>
</dbReference>
<evidence type="ECO:0000256" key="1">
    <source>
        <dbReference type="ARBA" id="ARBA00006586"/>
    </source>
</evidence>
<dbReference type="AlphaFoldDB" id="F0QYV7"/>
<dbReference type="KEGG" id="vmo:VMUT_0021"/>
<dbReference type="STRING" id="985053.VMUT_0021"/>
<dbReference type="Gene3D" id="2.30.120.10">
    <property type="match status" value="1"/>
</dbReference>
<dbReference type="eggNOG" id="arCOG04082">
    <property type="taxonomic scope" value="Archaea"/>
</dbReference>
<dbReference type="Pfam" id="PF01804">
    <property type="entry name" value="Penicil_amidase"/>
    <property type="match status" value="1"/>
</dbReference>
<dbReference type="GO" id="GO:0017000">
    <property type="term" value="P:antibiotic biosynthetic process"/>
    <property type="evidence" value="ECO:0007669"/>
    <property type="project" value="InterPro"/>
</dbReference>
<dbReference type="GeneID" id="10287673"/>
<gene>
    <name evidence="4" type="ordered locus">VMUT_0021</name>
</gene>
<dbReference type="HOGENOM" id="CLU_011790_4_0_2"/>
<dbReference type="GO" id="GO:0016811">
    <property type="term" value="F:hydrolase activity, acting on carbon-nitrogen (but not peptide) bonds, in linear amides"/>
    <property type="evidence" value="ECO:0007669"/>
    <property type="project" value="InterPro"/>
</dbReference>
<keyword evidence="2" id="KW-0378">Hydrolase</keyword>
<dbReference type="InterPro" id="IPR043146">
    <property type="entry name" value="Penicillin_amidase_N_B-knob"/>
</dbReference>
<organism evidence="4 5">
    <name type="scientific">Vulcanisaeta moutnovskia (strain 768-28)</name>
    <dbReference type="NCBI Taxonomy" id="985053"/>
    <lineage>
        <taxon>Archaea</taxon>
        <taxon>Thermoproteota</taxon>
        <taxon>Thermoprotei</taxon>
        <taxon>Thermoproteales</taxon>
        <taxon>Thermoproteaceae</taxon>
        <taxon>Vulcanisaeta</taxon>
    </lineage>
</organism>
<dbReference type="InterPro" id="IPR023343">
    <property type="entry name" value="Penicillin_amidase_dom1"/>
</dbReference>
<evidence type="ECO:0000256" key="3">
    <source>
        <dbReference type="ARBA" id="ARBA00023145"/>
    </source>
</evidence>
<accession>F0QYV7</accession>
<name>F0QYV7_VULM7</name>
<evidence type="ECO:0000313" key="5">
    <source>
        <dbReference type="Proteomes" id="UP000007485"/>
    </source>
</evidence>
<comment type="similarity">
    <text evidence="1">Belongs to the peptidase S45 family.</text>
</comment>
<dbReference type="MEROPS" id="S45.003"/>
<dbReference type="PIRSF" id="PIRSF001227">
    <property type="entry name" value="Pen_acylase"/>
    <property type="match status" value="1"/>
</dbReference>
<keyword evidence="5" id="KW-1185">Reference proteome</keyword>
<sequence length="867" mass="96642">MSILLYIKLGLAVICLLLVAILLSVPISILAPLGQVLNPGTGVWNSVPPPGVGCHSSVLTINDSSAAIVVCVTPDGFIRIASNETWAVFYEEGYLTAEYRLAQMYFMAMMTMGNLSSVVGPSVLPSDEFFRTLLTPQVTQEIVDSLNKSSFTYEALYYYTLGVNAYIESLTSQRMPIIFKVLGFRPLPWTMEDTFAIQQLLTWSLSGSADQLPFTVALLKMPKQVIYAFYPAYPSSIQYPVYPEEWNLGIYNTTGNIKGLSFYSPNPLPPGITKQEFIEAIDKAIAFYEESDTAFRDSIASKLLPGINPFEHFVIGLSDEGSNNWVALSPSGQAFLANDPHLTTTVPSIWIGFQLVGPGMNVIGVDFPGVPGVILGHNPFIAWGATDAEPQVVYYYVEVTSPNHPGEYYYDGSWMPFEVVQEKIYVKGVGYVPYNVYLARNGVVIANYSGVVIVMNWTGMYPTDEGATFLYFDIAQNLTEFLEGLSYFKVGIQNFAYADRYGNIGIFAWGLYPVVNGGNPRAVMLGNGSYDWVGFIPTQYQPYVLNPPSRFALSANEILVSPNYPYYVGWIFESGFRADEIYTLLSKFEEESNITYASMEAIQLNVHDYSTNLFLPPLLNALSTHLDRLTPIEVQAYELLKDWNGDFTPNSAAATIYYFWLWNYLNDTFMPWFQYYNITPADGLGEFSIFLGPDAIFHGPLILDLANWTNNYPDIVWFNDPITGQSRNATIVMLLAFNQTISELMSKLGPTPSTWYWGRVHYRELTSFFGVNQLSVGPFPAPGDCNTINAAYGLISNEGPSWRQIVNMATPLGGIGVYPGGISENPLSPLYNDTTAYWLNGQYYTLIPPGLPQYFYYLYLPNATLPG</sequence>
<dbReference type="EMBL" id="CP002529">
    <property type="protein sequence ID" value="ADY00238.1"/>
    <property type="molecule type" value="Genomic_DNA"/>
</dbReference>
<dbReference type="Proteomes" id="UP000007485">
    <property type="component" value="Chromosome"/>
</dbReference>
<dbReference type="InterPro" id="IPR029055">
    <property type="entry name" value="Ntn_hydrolases_N"/>
</dbReference>
<dbReference type="Gene3D" id="1.10.1400.10">
    <property type="match status" value="1"/>
</dbReference>
<dbReference type="Gene3D" id="1.10.439.10">
    <property type="entry name" value="Penicillin Amidohydrolase, domain 1"/>
    <property type="match status" value="1"/>
</dbReference>